<dbReference type="Pfam" id="PF00535">
    <property type="entry name" value="Glycos_transf_2"/>
    <property type="match status" value="1"/>
</dbReference>
<evidence type="ECO:0000256" key="1">
    <source>
        <dbReference type="ARBA" id="ARBA00004202"/>
    </source>
</evidence>
<dbReference type="InterPro" id="IPR029044">
    <property type="entry name" value="Nucleotide-diphossugar_trans"/>
</dbReference>
<proteinExistence type="inferred from homology"/>
<keyword evidence="6" id="KW-0472">Membrane</keyword>
<dbReference type="Gene3D" id="3.40.50.11820">
    <property type="match status" value="1"/>
</dbReference>
<evidence type="ECO:0000313" key="9">
    <source>
        <dbReference type="Proteomes" id="UP000752647"/>
    </source>
</evidence>
<keyword evidence="5" id="KW-0777">Teichoic acid biosynthesis</keyword>
<dbReference type="Gene3D" id="3.90.550.10">
    <property type="entry name" value="Spore Coat Polysaccharide Biosynthesis Protein SpsA, Chain A"/>
    <property type="match status" value="1"/>
</dbReference>
<dbReference type="SUPFAM" id="SSF53756">
    <property type="entry name" value="UDP-Glycosyltransferase/glycogen phosphorylase"/>
    <property type="match status" value="1"/>
</dbReference>
<reference evidence="8" key="1">
    <citation type="submission" date="2021-05" db="EMBL/GenBank/DDBJ databases">
        <title>Pangenome of Leuconostoc gelidum warrants species status for Leuconostoc gelidum subsp. gasicomitatum.</title>
        <authorList>
            <person name="Johansson P."/>
            <person name="Sade E."/>
            <person name="Hultman J."/>
            <person name="Auvinen P."/>
            <person name="Bjorkroth J."/>
        </authorList>
    </citation>
    <scope>NUCLEOTIDE SEQUENCE</scope>
    <source>
        <strain evidence="8">A.21.4</strain>
    </source>
</reference>
<evidence type="ECO:0000256" key="5">
    <source>
        <dbReference type="ARBA" id="ARBA00022944"/>
    </source>
</evidence>
<dbReference type="Pfam" id="PF04464">
    <property type="entry name" value="Glyphos_transf"/>
    <property type="match status" value="1"/>
</dbReference>
<comment type="similarity">
    <text evidence="2">Belongs to the CDP-glycerol glycerophosphotransferase family.</text>
</comment>
<dbReference type="Proteomes" id="UP000752647">
    <property type="component" value="Unassembled WGS sequence"/>
</dbReference>
<evidence type="ECO:0000313" key="8">
    <source>
        <dbReference type="EMBL" id="MBZ5961843.1"/>
    </source>
</evidence>
<dbReference type="GO" id="GO:0019350">
    <property type="term" value="P:teichoic acid biosynthetic process"/>
    <property type="evidence" value="ECO:0007669"/>
    <property type="project" value="UniProtKB-KW"/>
</dbReference>
<dbReference type="GO" id="GO:0047355">
    <property type="term" value="F:CDP-glycerol glycerophosphotransferase activity"/>
    <property type="evidence" value="ECO:0007669"/>
    <property type="project" value="InterPro"/>
</dbReference>
<name>A0A9Q3XSB2_9LACO</name>
<evidence type="ECO:0000256" key="2">
    <source>
        <dbReference type="ARBA" id="ARBA00010488"/>
    </source>
</evidence>
<comment type="caution">
    <text evidence="8">The sequence shown here is derived from an EMBL/GenBank/DDBJ whole genome shotgun (WGS) entry which is preliminary data.</text>
</comment>
<keyword evidence="4" id="KW-0808">Transferase</keyword>
<evidence type="ECO:0000259" key="7">
    <source>
        <dbReference type="Pfam" id="PF00535"/>
    </source>
</evidence>
<dbReference type="InterPro" id="IPR043148">
    <property type="entry name" value="TagF_C"/>
</dbReference>
<dbReference type="CDD" id="cd00761">
    <property type="entry name" value="Glyco_tranf_GTA_type"/>
    <property type="match status" value="1"/>
</dbReference>
<dbReference type="RefSeq" id="WP_224143969.1">
    <property type="nucleotide sequence ID" value="NZ_CBCPIF010000001.1"/>
</dbReference>
<dbReference type="AlphaFoldDB" id="A0A9Q3XSB2"/>
<keyword evidence="3" id="KW-1003">Cell membrane</keyword>
<evidence type="ECO:0000256" key="6">
    <source>
        <dbReference type="ARBA" id="ARBA00023136"/>
    </source>
</evidence>
<evidence type="ECO:0000256" key="3">
    <source>
        <dbReference type="ARBA" id="ARBA00022475"/>
    </source>
</evidence>
<sequence>MTEPIIHIPKNLDKPITVVNKSNRKNTRLSVVVPMYNVALFLKEALDSLLRQGINDELQVILIDDGSKDETSTIAKDYVDQYPDVFELYLFENGGLGAARNRGTNLAVGEYVTYVDPDDIVVDDSYHNMLSIINRTGSDVIGGAVRRFNSTGKQWTSTVHNKAYHDAYEATTLGEHPELVWDTTAWNKIYNLEFIQSNSLYFPEKMLYEDMPMVVPMYSLAKKIDVFDEVIYLWRERDEGAPSITQSTAQKNNFTDRVKGMKMILSSLADYDAPENAQNEQLNKMLNFDLRLPFTYEKYIALDDEYKDTIYEQVKGFLKLLTPAQFNQAQYWYRALYTVWLYQPKVVVQNAITKFAKYEFCVQFNQDDGSFHSSYQDDFDFDLATLNSDFEPFTRLYSVTEENNQVVLVGHLFYRYMDLPTRNLISNLKVELVNKNGEVLVHSNGVADMQYDPDATAKWGFENTQSRREQAAHNFDISSYRITVPFAELERLNETVYVKLKLTVYDRELELLISEPMPGDQPRPEGFVIDNGFLLTSYSSDWRLRLTYLANAPLVTTFTWSRNHYLWTIKNAKKNIIIYNPTNREILKLVKNGNEYSLSKSDANYIGTPGGAGQAWWQFMTTDNTNDYDSFELVRMATPTIAEPHTLKKNMTVFHVSNHVATLAVSWQYPLIADAELDDENVTIRFWLDGWARLASSANITFIQDGLDNKYVAKKIEGNFLKRNLWEVQLPLGFGLYAQNRMLHPEVTLTFFQRQPFTMPLRWGKSKFNIFREEHPVGRLTWYFGSDDSEEHRVLTMRQSTNREGFTTMGEKVSFWQGKYQEWLQEPIFEKTIMYSSYWGQDFNDNPRALYEYIEKHYPGYQHVVVYSNILQDIELPGVIPVVTGTKKYWYYLAHAKYFVNNVNFEGKERVKRPEQLEIQTMHGTPLKQMGFKVLQDWTSASYEQYLEKNRNWDYLTVPSDYVAEIAASAYRHQAKVLNTGYPRNDELFVRNNEAEILRIKRAMKVPVDKKLVLYAPTWRKKGERKLGIDFESMYASLRDDLFVLIRPHHLSGDIEVPMAYADKMILSDDSFAIDDYYLISDVMITDYSSVMFDYALLNKPMVFFVYDFDNYVSSRGLNFDFKADAPGPLVYTQTELEISLQSFEEIPKRYEDKIAIFDTKFIQYDDGHASENIFKAVFDPEKS</sequence>
<comment type="subcellular location">
    <subcellularLocation>
        <location evidence="1">Cell membrane</location>
        <topology evidence="1">Peripheral membrane protein</topology>
    </subcellularLocation>
</comment>
<accession>A0A9Q3XSB2</accession>
<dbReference type="InterPro" id="IPR001173">
    <property type="entry name" value="Glyco_trans_2-like"/>
</dbReference>
<organism evidence="8 9">
    <name type="scientific">Leuconostoc gasicomitatum</name>
    <dbReference type="NCBI Taxonomy" id="115778"/>
    <lineage>
        <taxon>Bacteria</taxon>
        <taxon>Bacillati</taxon>
        <taxon>Bacillota</taxon>
        <taxon>Bacilli</taxon>
        <taxon>Lactobacillales</taxon>
        <taxon>Lactobacillaceae</taxon>
        <taxon>Leuconostoc</taxon>
        <taxon>Leuconostoc gelidum group</taxon>
    </lineage>
</organism>
<dbReference type="GO" id="GO:0005886">
    <property type="term" value="C:plasma membrane"/>
    <property type="evidence" value="ECO:0007669"/>
    <property type="project" value="UniProtKB-SubCell"/>
</dbReference>
<dbReference type="Gene3D" id="3.40.50.12580">
    <property type="match status" value="1"/>
</dbReference>
<dbReference type="InterPro" id="IPR007554">
    <property type="entry name" value="Glycerophosphate_synth"/>
</dbReference>
<dbReference type="PANTHER" id="PTHR37316:SF3">
    <property type="entry name" value="TEICHOIC ACID GLYCEROL-PHOSPHATE TRANSFERASE"/>
    <property type="match status" value="1"/>
</dbReference>
<protein>
    <submittedName>
        <fullName evidence="8">Bifunctional glycosyltransferase family 2 protein/CDP-glycerol:glycerophosphate glycerophosphotransferase</fullName>
    </submittedName>
</protein>
<dbReference type="EMBL" id="JAHBFI010000001">
    <property type="protein sequence ID" value="MBZ5961843.1"/>
    <property type="molecule type" value="Genomic_DNA"/>
</dbReference>
<gene>
    <name evidence="8" type="ORF">KIJ12_01450</name>
</gene>
<dbReference type="PANTHER" id="PTHR37316">
    <property type="entry name" value="TEICHOIC ACID GLYCEROL-PHOSPHATE PRIMASE"/>
    <property type="match status" value="1"/>
</dbReference>
<dbReference type="InterPro" id="IPR051612">
    <property type="entry name" value="Teichoic_Acid_Biosynth"/>
</dbReference>
<evidence type="ECO:0000256" key="4">
    <source>
        <dbReference type="ARBA" id="ARBA00022679"/>
    </source>
</evidence>
<dbReference type="InterPro" id="IPR043149">
    <property type="entry name" value="TagF_N"/>
</dbReference>
<feature type="domain" description="Glycosyltransferase 2-like" evidence="7">
    <location>
        <begin position="30"/>
        <end position="161"/>
    </location>
</feature>
<dbReference type="SUPFAM" id="SSF53448">
    <property type="entry name" value="Nucleotide-diphospho-sugar transferases"/>
    <property type="match status" value="1"/>
</dbReference>